<keyword evidence="2" id="KW-1185">Reference proteome</keyword>
<dbReference type="Pfam" id="PF11199">
    <property type="entry name" value="DUF2891"/>
    <property type="match status" value="1"/>
</dbReference>
<name>A0ABR6BK60_9PSEU</name>
<protein>
    <recommendedName>
        <fullName evidence="3">DUF2891 domain-containing protein</fullName>
    </recommendedName>
</protein>
<organism evidence="1 2">
    <name type="scientific">Kutzneria viridogrisea</name>
    <dbReference type="NCBI Taxonomy" id="47990"/>
    <lineage>
        <taxon>Bacteria</taxon>
        <taxon>Bacillati</taxon>
        <taxon>Actinomycetota</taxon>
        <taxon>Actinomycetes</taxon>
        <taxon>Pseudonocardiales</taxon>
        <taxon>Pseudonocardiaceae</taxon>
        <taxon>Kutzneria</taxon>
    </lineage>
</organism>
<accession>A0ABR6BK60</accession>
<dbReference type="Proteomes" id="UP000517916">
    <property type="component" value="Unassembled WGS sequence"/>
</dbReference>
<evidence type="ECO:0008006" key="3">
    <source>
        <dbReference type="Google" id="ProtNLM"/>
    </source>
</evidence>
<evidence type="ECO:0000313" key="2">
    <source>
        <dbReference type="Proteomes" id="UP000517916"/>
    </source>
</evidence>
<sequence length="335" mass="37191">MMADVNPERLLALAVANLQRDYPVHWTHVISSEAELVPQRVRHPVFAGSFDWHSCVHQTWLVTRLLRLYPQVEGAAQARAVLDRLITAEGCAVEAEFFAGDAGRHWERPYGWAWLFVLDAELRVGELPWAEALRPLTAMLRRRWLDWIRAARLPIRVGTHTNSAFSTGLVLDAARATGDTELAEACTEAALRWFAADRDYGAYEPDAFDFFSPALVEADLMSRVLGGAEFTAWLEAFLPDLAGPRWQALREPVPVADPTDPYESHLIGLALTRSWCWRSLGAALPAGHRFAPLAASAAETHRAAGWDLVFGNGYGADHWLGTFAAYLEIGAYSAE</sequence>
<reference evidence="1 2" key="1">
    <citation type="submission" date="2020-08" db="EMBL/GenBank/DDBJ databases">
        <title>Genomic Encyclopedia of Archaeal and Bacterial Type Strains, Phase II (KMG-II): from individual species to whole genera.</title>
        <authorList>
            <person name="Goeker M."/>
        </authorList>
    </citation>
    <scope>NUCLEOTIDE SEQUENCE [LARGE SCALE GENOMIC DNA]</scope>
    <source>
        <strain evidence="1 2">DSM 43850</strain>
    </source>
</reference>
<dbReference type="EMBL" id="JACJID010000003">
    <property type="protein sequence ID" value="MBA8927273.1"/>
    <property type="molecule type" value="Genomic_DNA"/>
</dbReference>
<dbReference type="InterPro" id="IPR021365">
    <property type="entry name" value="DUF2891"/>
</dbReference>
<evidence type="ECO:0000313" key="1">
    <source>
        <dbReference type="EMBL" id="MBA8927273.1"/>
    </source>
</evidence>
<proteinExistence type="predicted"/>
<comment type="caution">
    <text evidence="1">The sequence shown here is derived from an EMBL/GenBank/DDBJ whole genome shotgun (WGS) entry which is preliminary data.</text>
</comment>
<gene>
    <name evidence="1" type="ORF">BC739_004479</name>
</gene>
<dbReference type="RefSeq" id="WP_182838268.1">
    <property type="nucleotide sequence ID" value="NZ_BAAABQ010000057.1"/>
</dbReference>